<dbReference type="AlphaFoldDB" id="A0A8S3Y9T1"/>
<proteinExistence type="predicted"/>
<protein>
    <submittedName>
        <fullName evidence="2">(apollo) hypothetical protein</fullName>
    </submittedName>
</protein>
<comment type="caution">
    <text evidence="2">The sequence shown here is derived from an EMBL/GenBank/DDBJ whole genome shotgun (WGS) entry which is preliminary data.</text>
</comment>
<sequence length="98" mass="10524">MDNESRFNAFAHTFKYRSPLWIESDSDLSKSSRSRSGGGLSGSEGSIDSNTSDSSGSVNNYLDSKIPEHHQSTASDFSDGGNAADDNNEAISDDERAK</sequence>
<organism evidence="2 3">
    <name type="scientific">Parnassius apollo</name>
    <name type="common">Apollo butterfly</name>
    <name type="synonym">Papilio apollo</name>
    <dbReference type="NCBI Taxonomy" id="110799"/>
    <lineage>
        <taxon>Eukaryota</taxon>
        <taxon>Metazoa</taxon>
        <taxon>Ecdysozoa</taxon>
        <taxon>Arthropoda</taxon>
        <taxon>Hexapoda</taxon>
        <taxon>Insecta</taxon>
        <taxon>Pterygota</taxon>
        <taxon>Neoptera</taxon>
        <taxon>Endopterygota</taxon>
        <taxon>Lepidoptera</taxon>
        <taxon>Glossata</taxon>
        <taxon>Ditrysia</taxon>
        <taxon>Papilionoidea</taxon>
        <taxon>Papilionidae</taxon>
        <taxon>Parnassiinae</taxon>
        <taxon>Parnassini</taxon>
        <taxon>Parnassius</taxon>
        <taxon>Parnassius</taxon>
    </lineage>
</organism>
<gene>
    <name evidence="2" type="ORF">PAPOLLO_LOCUS27814</name>
</gene>
<accession>A0A8S3Y9T1</accession>
<evidence type="ECO:0000313" key="3">
    <source>
        <dbReference type="Proteomes" id="UP000691718"/>
    </source>
</evidence>
<dbReference type="Proteomes" id="UP000691718">
    <property type="component" value="Unassembled WGS sequence"/>
</dbReference>
<feature type="region of interest" description="Disordered" evidence="1">
    <location>
        <begin position="24"/>
        <end position="98"/>
    </location>
</feature>
<reference evidence="2" key="1">
    <citation type="submission" date="2021-04" db="EMBL/GenBank/DDBJ databases">
        <authorList>
            <person name="Tunstrom K."/>
        </authorList>
    </citation>
    <scope>NUCLEOTIDE SEQUENCE</scope>
</reference>
<dbReference type="EMBL" id="CAJQZP010001697">
    <property type="protein sequence ID" value="CAG5058969.1"/>
    <property type="molecule type" value="Genomic_DNA"/>
</dbReference>
<name>A0A8S3Y9T1_PARAO</name>
<keyword evidence="3" id="KW-1185">Reference proteome</keyword>
<feature type="compositionally biased region" description="Low complexity" evidence="1">
    <location>
        <begin position="43"/>
        <end position="57"/>
    </location>
</feature>
<evidence type="ECO:0000313" key="2">
    <source>
        <dbReference type="EMBL" id="CAG5058969.1"/>
    </source>
</evidence>
<dbReference type="OrthoDB" id="10070917at2759"/>
<evidence type="ECO:0000256" key="1">
    <source>
        <dbReference type="SAM" id="MobiDB-lite"/>
    </source>
</evidence>